<proteinExistence type="inferred from homology"/>
<keyword evidence="2 4" id="KW-0812">Transmembrane</keyword>
<feature type="transmembrane region" description="Helical" evidence="2">
    <location>
        <begin position="359"/>
        <end position="377"/>
    </location>
</feature>
<dbReference type="OrthoDB" id="9759607at2"/>
<dbReference type="InterPro" id="IPR001054">
    <property type="entry name" value="A/G_cyclase"/>
</dbReference>
<dbReference type="SMART" id="SM00044">
    <property type="entry name" value="CYCc"/>
    <property type="match status" value="1"/>
</dbReference>
<sequence length="646" mass="71082">MKLKRLRQTIWQRRGVGIGAITVASLVVVLRLSGLLQSWEWAALDQFFRNRPAKLPDQRILVVGINESDLRYVGQWPVSDAVLAQLINKLKALKPRAIGLDLYRNLPVPPGTQTLESVFKSTPNLIGIEKKVEDSIGNATAPPPVLKELGQVGANDVVPDADGRIRRGMLFLTPQSEPALPSLGLRLALIYLERQGITPTADVNGFMKLGKTVLVPFEKNDGGYVRADAGGYQILLNFKGNAPFDQVSMTEVLLDQVPPSLVRDRIVLIGSVAPSLKDLFYTPYSNDLLPSPKQSPGVEIQAHLTSVVLSAALEGRPVLRTWSESVEVLWIFLWSSAGTALTWAVRFQGYKNYSLLRTVMGLVIVAIALIIIAYLLFLNHWWIPVVPPLIALFGSATVLVGYIAQLERQDRRTVMNLFGRHVSPAIARTIWHNRRQLLKKGRLLGRQMTATVLFADLKGFTSIAEQTDPETLMSWLNEYMSAMVGVIHAHGGTVDKFIGDAIMAVFGVPIPHTALEDIAKDAIAAVHCAKVMASTLQALNQKWQLQGRPTAGMRVGIATGLVVTGSLGSSQRLDYTTIGDSVNVASRLESYDKSLNGGICRILINKETYLHIQGQFPTKFIGEEQLKGRKQPTEIYQVLLSKSNKN</sequence>
<keyword evidence="2" id="KW-1133">Transmembrane helix</keyword>
<evidence type="ECO:0000256" key="2">
    <source>
        <dbReference type="SAM" id="Phobius"/>
    </source>
</evidence>
<dbReference type="AlphaFoldDB" id="K9WF11"/>
<dbReference type="PANTHER" id="PTHR43081">
    <property type="entry name" value="ADENYLATE CYCLASE, TERMINAL-DIFFERENTIATION SPECIFIC-RELATED"/>
    <property type="match status" value="1"/>
</dbReference>
<dbReference type="Gene3D" id="3.30.70.1230">
    <property type="entry name" value="Nucleotide cyclase"/>
    <property type="match status" value="1"/>
</dbReference>
<dbReference type="HOGENOM" id="CLU_000445_85_1_3"/>
<dbReference type="KEGG" id="mic:Mic7113_2599"/>
<keyword evidence="2" id="KW-0472">Membrane</keyword>
<dbReference type="Proteomes" id="UP000010471">
    <property type="component" value="Chromosome"/>
</dbReference>
<dbReference type="PANTHER" id="PTHR43081:SF1">
    <property type="entry name" value="ADENYLATE CYCLASE, TERMINAL-DIFFERENTIATION SPECIFIC"/>
    <property type="match status" value="1"/>
</dbReference>
<protein>
    <submittedName>
        <fullName evidence="4">Putative transmembrane sensor domain protein</fullName>
    </submittedName>
</protein>
<dbReference type="InterPro" id="IPR050697">
    <property type="entry name" value="Adenylyl/Guanylyl_Cyclase_3/4"/>
</dbReference>
<dbReference type="RefSeq" id="WP_015182540.1">
    <property type="nucleotide sequence ID" value="NC_019738.1"/>
</dbReference>
<evidence type="ECO:0000313" key="5">
    <source>
        <dbReference type="Proteomes" id="UP000010471"/>
    </source>
</evidence>
<dbReference type="eggNOG" id="COG2114">
    <property type="taxonomic scope" value="Bacteria"/>
</dbReference>
<dbReference type="GO" id="GO:0035556">
    <property type="term" value="P:intracellular signal transduction"/>
    <property type="evidence" value="ECO:0007669"/>
    <property type="project" value="InterPro"/>
</dbReference>
<reference evidence="4 5" key="1">
    <citation type="submission" date="2012-06" db="EMBL/GenBank/DDBJ databases">
        <title>Finished chromosome of genome of Microcoleus sp. PCC 7113.</title>
        <authorList>
            <consortium name="US DOE Joint Genome Institute"/>
            <person name="Gugger M."/>
            <person name="Coursin T."/>
            <person name="Rippka R."/>
            <person name="Tandeau De Marsac N."/>
            <person name="Huntemann M."/>
            <person name="Wei C.-L."/>
            <person name="Han J."/>
            <person name="Detter J.C."/>
            <person name="Han C."/>
            <person name="Tapia R."/>
            <person name="Chen A."/>
            <person name="Kyrpides N."/>
            <person name="Mavromatis K."/>
            <person name="Markowitz V."/>
            <person name="Szeto E."/>
            <person name="Ivanova N."/>
            <person name="Pagani I."/>
            <person name="Pati A."/>
            <person name="Goodwin L."/>
            <person name="Nordberg H.P."/>
            <person name="Cantor M.N."/>
            <person name="Hua S.X."/>
            <person name="Woyke T."/>
            <person name="Kerfeld C.A."/>
        </authorList>
    </citation>
    <scope>NUCLEOTIDE SEQUENCE [LARGE SCALE GENOMIC DNA]</scope>
    <source>
        <strain evidence="4 5">PCC 7113</strain>
    </source>
</reference>
<dbReference type="SMART" id="SM01080">
    <property type="entry name" value="CHASE2"/>
    <property type="match status" value="1"/>
</dbReference>
<feature type="transmembrane region" description="Helical" evidence="2">
    <location>
        <begin position="383"/>
        <end position="404"/>
    </location>
</feature>
<dbReference type="CDD" id="cd07302">
    <property type="entry name" value="CHD"/>
    <property type="match status" value="1"/>
</dbReference>
<dbReference type="SUPFAM" id="SSF55073">
    <property type="entry name" value="Nucleotide cyclase"/>
    <property type="match status" value="1"/>
</dbReference>
<dbReference type="eggNOG" id="COG4252">
    <property type="taxonomic scope" value="Bacteria"/>
</dbReference>
<feature type="domain" description="Guanylate cyclase" evidence="3">
    <location>
        <begin position="451"/>
        <end position="589"/>
    </location>
</feature>
<dbReference type="EMBL" id="CP003630">
    <property type="protein sequence ID" value="AFZ18391.1"/>
    <property type="molecule type" value="Genomic_DNA"/>
</dbReference>
<dbReference type="Pfam" id="PF00211">
    <property type="entry name" value="Guanylate_cyc"/>
    <property type="match status" value="1"/>
</dbReference>
<evidence type="ECO:0000313" key="4">
    <source>
        <dbReference type="EMBL" id="AFZ18391.1"/>
    </source>
</evidence>
<comment type="similarity">
    <text evidence="1">Belongs to the adenylyl cyclase class-3 family.</text>
</comment>
<gene>
    <name evidence="4" type="ORF">Mic7113_2599</name>
</gene>
<dbReference type="STRING" id="1173027.Mic7113_2599"/>
<dbReference type="InterPro" id="IPR007890">
    <property type="entry name" value="CHASE2"/>
</dbReference>
<dbReference type="Pfam" id="PF05226">
    <property type="entry name" value="CHASE2"/>
    <property type="match status" value="1"/>
</dbReference>
<accession>K9WF11</accession>
<dbReference type="PATRIC" id="fig|1173027.3.peg.2850"/>
<dbReference type="GO" id="GO:0004016">
    <property type="term" value="F:adenylate cyclase activity"/>
    <property type="evidence" value="ECO:0007669"/>
    <property type="project" value="UniProtKB-ARBA"/>
</dbReference>
<dbReference type="GO" id="GO:0006171">
    <property type="term" value="P:cAMP biosynthetic process"/>
    <property type="evidence" value="ECO:0007669"/>
    <property type="project" value="TreeGrafter"/>
</dbReference>
<dbReference type="PROSITE" id="PS50125">
    <property type="entry name" value="GUANYLATE_CYCLASE_2"/>
    <property type="match status" value="1"/>
</dbReference>
<evidence type="ECO:0000256" key="1">
    <source>
        <dbReference type="ARBA" id="ARBA00005381"/>
    </source>
</evidence>
<dbReference type="InterPro" id="IPR029787">
    <property type="entry name" value="Nucleotide_cyclase"/>
</dbReference>
<feature type="transmembrane region" description="Helical" evidence="2">
    <location>
        <begin position="328"/>
        <end position="347"/>
    </location>
</feature>
<organism evidence="4 5">
    <name type="scientific">Allocoleopsis franciscana PCC 7113</name>
    <dbReference type="NCBI Taxonomy" id="1173027"/>
    <lineage>
        <taxon>Bacteria</taxon>
        <taxon>Bacillati</taxon>
        <taxon>Cyanobacteriota</taxon>
        <taxon>Cyanophyceae</taxon>
        <taxon>Coleofasciculales</taxon>
        <taxon>Coleofasciculaceae</taxon>
        <taxon>Allocoleopsis</taxon>
        <taxon>Allocoleopsis franciscana</taxon>
    </lineage>
</organism>
<keyword evidence="5" id="KW-1185">Reference proteome</keyword>
<evidence type="ECO:0000259" key="3">
    <source>
        <dbReference type="PROSITE" id="PS50125"/>
    </source>
</evidence>
<name>K9WF11_9CYAN</name>